<dbReference type="SMART" id="SM00422">
    <property type="entry name" value="HTH_MERR"/>
    <property type="match status" value="1"/>
</dbReference>
<evidence type="ECO:0000256" key="5">
    <source>
        <dbReference type="SAM" id="MobiDB-lite"/>
    </source>
</evidence>
<dbReference type="PANTHER" id="PTHR30204:SF69">
    <property type="entry name" value="MERR-FAMILY TRANSCRIPTIONAL REGULATOR"/>
    <property type="match status" value="1"/>
</dbReference>
<gene>
    <name evidence="7" type="ORF">GCM10023340_04690</name>
</gene>
<dbReference type="EMBL" id="BAABKG010000001">
    <property type="protein sequence ID" value="GAA5141978.1"/>
    <property type="molecule type" value="Genomic_DNA"/>
</dbReference>
<feature type="domain" description="HTH merR-type" evidence="6">
    <location>
        <begin position="8"/>
        <end position="77"/>
    </location>
</feature>
<evidence type="ECO:0000256" key="4">
    <source>
        <dbReference type="ARBA" id="ARBA00023163"/>
    </source>
</evidence>
<evidence type="ECO:0000256" key="1">
    <source>
        <dbReference type="ARBA" id="ARBA00022491"/>
    </source>
</evidence>
<name>A0ABP9P7P3_9ACTN</name>
<evidence type="ECO:0000256" key="3">
    <source>
        <dbReference type="ARBA" id="ARBA00023125"/>
    </source>
</evidence>
<dbReference type="InterPro" id="IPR009061">
    <property type="entry name" value="DNA-bd_dom_put_sf"/>
</dbReference>
<dbReference type="PANTHER" id="PTHR30204">
    <property type="entry name" value="REDOX-CYCLING DRUG-SENSING TRANSCRIPTIONAL ACTIVATOR SOXR"/>
    <property type="match status" value="1"/>
</dbReference>
<keyword evidence="8" id="KW-1185">Reference proteome</keyword>
<evidence type="ECO:0000259" key="6">
    <source>
        <dbReference type="PROSITE" id="PS50937"/>
    </source>
</evidence>
<feature type="compositionally biased region" description="Low complexity" evidence="5">
    <location>
        <begin position="89"/>
        <end position="103"/>
    </location>
</feature>
<reference evidence="8" key="1">
    <citation type="journal article" date="2019" name="Int. J. Syst. Evol. Microbiol.">
        <title>The Global Catalogue of Microorganisms (GCM) 10K type strain sequencing project: providing services to taxonomists for standard genome sequencing and annotation.</title>
        <authorList>
            <consortium name="The Broad Institute Genomics Platform"/>
            <consortium name="The Broad Institute Genome Sequencing Center for Infectious Disease"/>
            <person name="Wu L."/>
            <person name="Ma J."/>
        </authorList>
    </citation>
    <scope>NUCLEOTIDE SEQUENCE [LARGE SCALE GENOMIC DNA]</scope>
    <source>
        <strain evidence="8">JCM 18459</strain>
    </source>
</reference>
<comment type="caution">
    <text evidence="7">The sequence shown here is derived from an EMBL/GenBank/DDBJ whole genome shotgun (WGS) entry which is preliminary data.</text>
</comment>
<dbReference type="PROSITE" id="PS50937">
    <property type="entry name" value="HTH_MERR_2"/>
    <property type="match status" value="1"/>
</dbReference>
<keyword evidence="4" id="KW-0804">Transcription</keyword>
<keyword evidence="1" id="KW-0678">Repressor</keyword>
<evidence type="ECO:0000256" key="2">
    <source>
        <dbReference type="ARBA" id="ARBA00023015"/>
    </source>
</evidence>
<keyword evidence="2" id="KW-0805">Transcription regulation</keyword>
<dbReference type="Pfam" id="PF10069">
    <property type="entry name" value="DICT"/>
    <property type="match status" value="1"/>
</dbReference>
<keyword evidence="3" id="KW-0238">DNA-binding</keyword>
<feature type="region of interest" description="Disordered" evidence="5">
    <location>
        <begin position="77"/>
        <end position="103"/>
    </location>
</feature>
<dbReference type="InterPro" id="IPR047057">
    <property type="entry name" value="MerR_fam"/>
</dbReference>
<accession>A0ABP9P7P3</accession>
<dbReference type="Gene3D" id="1.10.1660.10">
    <property type="match status" value="1"/>
</dbReference>
<sequence>MRLVDHASLSIGDLAERTGVTTATLRIWETRYGFPEPLRRNSGHRRYRESDVELVRQVVELRESGLRLDAAIEAVGRRAEDPARSTQRAADPAPATTSPAADAAPFTPSVFATLRQRHPQAVPQRLRKDTLRRLSWAIEDEFCARARPGSVYGFFQQERFYRSAADRWAQIALLSGRAYAFAQFGDALPDAATVGGPHLVDLPTRHVMTREWVLVCDVAATPAALVAWELPGQGAHGDTERRFESIWSVDPVLVRDAARACAAVAASLDAPEAAEAQRRASGPPEAAVDALGVTALFNRVLAYADAPAGMAR</sequence>
<evidence type="ECO:0000313" key="8">
    <source>
        <dbReference type="Proteomes" id="UP001500221"/>
    </source>
</evidence>
<evidence type="ECO:0000313" key="7">
    <source>
        <dbReference type="EMBL" id="GAA5141978.1"/>
    </source>
</evidence>
<organism evidence="7 8">
    <name type="scientific">Nocardioides marinquilinus</name>
    <dbReference type="NCBI Taxonomy" id="1210400"/>
    <lineage>
        <taxon>Bacteria</taxon>
        <taxon>Bacillati</taxon>
        <taxon>Actinomycetota</taxon>
        <taxon>Actinomycetes</taxon>
        <taxon>Propionibacteriales</taxon>
        <taxon>Nocardioidaceae</taxon>
        <taxon>Nocardioides</taxon>
    </lineage>
</organism>
<dbReference type="InterPro" id="IPR000551">
    <property type="entry name" value="MerR-type_HTH_dom"/>
</dbReference>
<dbReference type="Pfam" id="PF13411">
    <property type="entry name" value="MerR_1"/>
    <property type="match status" value="1"/>
</dbReference>
<protein>
    <recommendedName>
        <fullName evidence="6">HTH merR-type domain-containing protein</fullName>
    </recommendedName>
</protein>
<dbReference type="InterPro" id="IPR019278">
    <property type="entry name" value="DICT_dom"/>
</dbReference>
<dbReference type="Proteomes" id="UP001500221">
    <property type="component" value="Unassembled WGS sequence"/>
</dbReference>
<dbReference type="SUPFAM" id="SSF46955">
    <property type="entry name" value="Putative DNA-binding domain"/>
    <property type="match status" value="1"/>
</dbReference>
<proteinExistence type="predicted"/>